<sequence>MRTYAVASVHPERKLSTRVDTHGHTNPTWNDKFVFRVDDDFLRSDTSAVMIDIYAVRFFRDARVGTVRVLIGNLIPPSAKPHHNPSMRFVALQVRRPSGRPQGILNIGVTLLDSSMRSMPLYTQLSASAVGYRDLIGEESTHFNQPPNYQNPKIQLRRSRSETRESVKDGSLINGSDRGVPLKFVETTGSVWSESEVGPAPSAVGPAVEEGLSQTDDVGSSILEDWSVDDSSVEGLRSKLERWRTELPPIYDRGEIESFRSPAGHVRRHTDGGGGLFSCFGNAYGCEFSIICGANSNNTTKKKISNGKVLLSPENNLNRSFVLDRKLRG</sequence>
<dbReference type="OrthoDB" id="1909968at2759"/>
<dbReference type="Pfam" id="PF00168">
    <property type="entry name" value="C2"/>
    <property type="match status" value="1"/>
</dbReference>
<feature type="compositionally biased region" description="Basic and acidic residues" evidence="1">
    <location>
        <begin position="159"/>
        <end position="168"/>
    </location>
</feature>
<feature type="compositionally biased region" description="Polar residues" evidence="1">
    <location>
        <begin position="142"/>
        <end position="153"/>
    </location>
</feature>
<dbReference type="Proteomes" id="UP000655225">
    <property type="component" value="Unassembled WGS sequence"/>
</dbReference>
<dbReference type="AlphaFoldDB" id="A0A834YVE4"/>
<proteinExistence type="predicted"/>
<dbReference type="PROSITE" id="PS50004">
    <property type="entry name" value="C2"/>
    <property type="match status" value="1"/>
</dbReference>
<dbReference type="SUPFAM" id="SSF49562">
    <property type="entry name" value="C2 domain (Calcium/lipid-binding domain, CaLB)"/>
    <property type="match status" value="1"/>
</dbReference>
<keyword evidence="4" id="KW-1185">Reference proteome</keyword>
<protein>
    <recommendedName>
        <fullName evidence="2">C2 domain-containing protein</fullName>
    </recommendedName>
</protein>
<dbReference type="GO" id="GO:0006952">
    <property type="term" value="P:defense response"/>
    <property type="evidence" value="ECO:0007669"/>
    <property type="project" value="InterPro"/>
</dbReference>
<organism evidence="3 4">
    <name type="scientific">Tetracentron sinense</name>
    <name type="common">Spur-leaf</name>
    <dbReference type="NCBI Taxonomy" id="13715"/>
    <lineage>
        <taxon>Eukaryota</taxon>
        <taxon>Viridiplantae</taxon>
        <taxon>Streptophyta</taxon>
        <taxon>Embryophyta</taxon>
        <taxon>Tracheophyta</taxon>
        <taxon>Spermatophyta</taxon>
        <taxon>Magnoliopsida</taxon>
        <taxon>Trochodendrales</taxon>
        <taxon>Trochodendraceae</taxon>
        <taxon>Tetracentron</taxon>
    </lineage>
</organism>
<evidence type="ECO:0000313" key="4">
    <source>
        <dbReference type="Proteomes" id="UP000655225"/>
    </source>
</evidence>
<evidence type="ECO:0000313" key="3">
    <source>
        <dbReference type="EMBL" id="KAF8394230.1"/>
    </source>
</evidence>
<dbReference type="OMA" id="VEIYCAG"/>
<evidence type="ECO:0000259" key="2">
    <source>
        <dbReference type="PROSITE" id="PS50004"/>
    </source>
</evidence>
<dbReference type="InterPro" id="IPR000008">
    <property type="entry name" value="C2_dom"/>
</dbReference>
<name>A0A834YVE4_TETSI</name>
<feature type="region of interest" description="Disordered" evidence="1">
    <location>
        <begin position="140"/>
        <end position="173"/>
    </location>
</feature>
<dbReference type="InterPro" id="IPR035892">
    <property type="entry name" value="C2_domain_sf"/>
</dbReference>
<comment type="caution">
    <text evidence="3">The sequence shown here is derived from an EMBL/GenBank/DDBJ whole genome shotgun (WGS) entry which is preliminary data.</text>
</comment>
<accession>A0A834YVE4</accession>
<dbReference type="CDD" id="cd04051">
    <property type="entry name" value="C2_SRC2_like"/>
    <property type="match status" value="1"/>
</dbReference>
<dbReference type="Gene3D" id="2.60.40.150">
    <property type="entry name" value="C2 domain"/>
    <property type="match status" value="1"/>
</dbReference>
<dbReference type="PANTHER" id="PTHR32246:SF143">
    <property type="entry name" value="CALCIUM-DEPENDENT LIPID-BINDING (CALB DOMAIN) FAMILY PROTEIN"/>
    <property type="match status" value="1"/>
</dbReference>
<gene>
    <name evidence="3" type="ORF">HHK36_020437</name>
</gene>
<dbReference type="InterPro" id="IPR044750">
    <property type="entry name" value="C2_SRC2/BAP"/>
</dbReference>
<dbReference type="PANTHER" id="PTHR32246">
    <property type="entry name" value="INGRESSION PROTEIN FIC1"/>
    <property type="match status" value="1"/>
</dbReference>
<reference evidence="3 4" key="1">
    <citation type="submission" date="2020-04" db="EMBL/GenBank/DDBJ databases">
        <title>Plant Genome Project.</title>
        <authorList>
            <person name="Zhang R.-G."/>
        </authorList>
    </citation>
    <scope>NUCLEOTIDE SEQUENCE [LARGE SCALE GENOMIC DNA]</scope>
    <source>
        <strain evidence="3">YNK0</strain>
        <tissue evidence="3">Leaf</tissue>
    </source>
</reference>
<feature type="domain" description="C2" evidence="2">
    <location>
        <begin position="1"/>
        <end position="86"/>
    </location>
</feature>
<evidence type="ECO:0000256" key="1">
    <source>
        <dbReference type="SAM" id="MobiDB-lite"/>
    </source>
</evidence>
<dbReference type="EMBL" id="JABCRI010000014">
    <property type="protein sequence ID" value="KAF8394230.1"/>
    <property type="molecule type" value="Genomic_DNA"/>
</dbReference>